<dbReference type="InterPro" id="IPR013087">
    <property type="entry name" value="Znf_C2H2_type"/>
</dbReference>
<dbReference type="InterPro" id="IPR055303">
    <property type="entry name" value="ATMIN"/>
</dbReference>
<accession>A0A6P7SK00</accession>
<reference evidence="4 5" key="1">
    <citation type="submission" date="2025-08" db="UniProtKB">
        <authorList>
            <consortium name="RefSeq"/>
        </authorList>
    </citation>
    <scope>IDENTIFICATION</scope>
</reference>
<dbReference type="PANTHER" id="PTHR46664">
    <property type="entry name" value="ATM INTERACTOR"/>
    <property type="match status" value="1"/>
</dbReference>
<evidence type="ECO:0000313" key="6">
    <source>
        <dbReference type="RefSeq" id="XP_036363104.1"/>
    </source>
</evidence>
<dbReference type="PROSITE" id="PS00028">
    <property type="entry name" value="ZINC_FINGER_C2H2_1"/>
    <property type="match status" value="1"/>
</dbReference>
<dbReference type="GO" id="GO:0005634">
    <property type="term" value="C:nucleus"/>
    <property type="evidence" value="ECO:0007669"/>
    <property type="project" value="TreeGrafter"/>
</dbReference>
<dbReference type="SMART" id="SM00355">
    <property type="entry name" value="ZnF_C2H2"/>
    <property type="match status" value="4"/>
</dbReference>
<feature type="region of interest" description="Disordered" evidence="1">
    <location>
        <begin position="762"/>
        <end position="788"/>
    </location>
</feature>
<dbReference type="RefSeq" id="XP_029638247.1">
    <property type="nucleotide sequence ID" value="XM_029782387.2"/>
</dbReference>
<dbReference type="GO" id="GO:0000981">
    <property type="term" value="F:DNA-binding transcription factor activity, RNA polymerase II-specific"/>
    <property type="evidence" value="ECO:0007669"/>
    <property type="project" value="TreeGrafter"/>
</dbReference>
<dbReference type="RefSeq" id="XP_029638256.1">
    <property type="nucleotide sequence ID" value="XM_029782396.2"/>
</dbReference>
<dbReference type="RefSeq" id="XP_036363104.1">
    <property type="nucleotide sequence ID" value="XM_036507211.1"/>
</dbReference>
<dbReference type="Proteomes" id="UP000515154">
    <property type="component" value="Linkage group LG1"/>
</dbReference>
<feature type="domain" description="C2H2-type" evidence="2">
    <location>
        <begin position="138"/>
        <end position="160"/>
    </location>
</feature>
<evidence type="ECO:0000313" key="5">
    <source>
        <dbReference type="RefSeq" id="XP_029638256.1"/>
    </source>
</evidence>
<dbReference type="KEGG" id="osn:115213420"/>
<proteinExistence type="predicted"/>
<dbReference type="GO" id="GO:0045944">
    <property type="term" value="P:positive regulation of transcription by RNA polymerase II"/>
    <property type="evidence" value="ECO:0007669"/>
    <property type="project" value="InterPro"/>
</dbReference>
<organism evidence="3 5">
    <name type="scientific">Octopus sinensis</name>
    <name type="common">East Asian common octopus</name>
    <dbReference type="NCBI Taxonomy" id="2607531"/>
    <lineage>
        <taxon>Eukaryota</taxon>
        <taxon>Metazoa</taxon>
        <taxon>Spiralia</taxon>
        <taxon>Lophotrochozoa</taxon>
        <taxon>Mollusca</taxon>
        <taxon>Cephalopoda</taxon>
        <taxon>Coleoidea</taxon>
        <taxon>Octopodiformes</taxon>
        <taxon>Octopoda</taxon>
        <taxon>Incirrata</taxon>
        <taxon>Octopodidae</taxon>
        <taxon>Octopus</taxon>
    </lineage>
</organism>
<evidence type="ECO:0000313" key="4">
    <source>
        <dbReference type="RefSeq" id="XP_029638247.1"/>
    </source>
</evidence>
<sequence length="1076" mass="119056">MVSSVIKVCPNPEELSVVRVNIPCPVYGCSSILPHAGSLRIHLSKTHRITERSDKNDLDNNCSDNHSQNVVKQYHCPVQSCVYNVSSKRHFASKKLLKQHYMKVHADKKHKCPKCGQGFGLDRDCRRHFATCGMIFRCKTCDCPFSSAEATINHCNLKQHEIPAECKTIRSGKTTPVSVAPTFIILHTSPSALTSQSAKTVTPTTFTSQLRPLLPKPVIKTTLLSRSEPLVVSGDGTSSFTHLLNPGLNKTHLTESNNVCIQTENQLDNTMMSYPTLENHLYKRTNWQETNDQTDSTLFAGINQKSVKRLSEDAIYSLNKFTSSTGIQTAVSVPPVKKKSLHNMVGTQTMGDYILTTAMSSAQIPIQQVSQASQANSHCKVAKNQNTESSHTQTMDVKSSKWKKRRHSFSWQENLDEIQIHENTQNLLLFKDTGSTSELTDNHTQTISESVPAISTQTNMTCLMNSWQNGKVTSDNNTSFNSQQSTETQTISSVLQKMMNKNEDSFYQLATPYNEESSTEQSSFPPIDSDNSKAALPNTINSSLQTNTAMDLLYSPLSSDTDSTINRQVSSDNYQAFNSELTPALDDSNCASLLNSIADQNASDNYICENEEMQSNVVNNESVESIRNKNEISESSSAISFSFINQSLDTNECSLSSFSSSRQHHGALASFSNLQNINQESEDNQRNNQENTTNLLNSLVDKDPILYSSTSFADIGDSSDALKYPQMESFDNVQAFTTSTTPPLDITDASLLSFDKRLNTTNRNNNTDNYLIQPESAKNKNKISQNSDIGNISNKSFFDSSLENGMAGNNKTQSEKIYFDSSKNAEINFPSGEFYLSNPNVSPVQCNQSLSEKLFSSEKGVGTDSCINHYTDISSTASSFYNTTNDVLNDAENKDSSTSMNDVIEDARNRISMSSLSSAECNPMISREFPPMVANSEVQTLALDDNIEALLNNSEHSRSSSVIDMHTQTVEDILDLFGNNMETQTAVDDTFLLGLEFSDIETQTTAGDLDSVESRCLITAGTQTTFSNLNLSQDVEFSDMETQTGFTMMDLDTFLTDSHTQTTFGELEDFLCGFNS</sequence>
<evidence type="ECO:0000256" key="1">
    <source>
        <dbReference type="SAM" id="MobiDB-lite"/>
    </source>
</evidence>
<protein>
    <submittedName>
        <fullName evidence="4 5">ATM interactor-like</fullName>
    </submittedName>
</protein>
<evidence type="ECO:0000259" key="2">
    <source>
        <dbReference type="PROSITE" id="PS00028"/>
    </source>
</evidence>
<evidence type="ECO:0000313" key="3">
    <source>
        <dbReference type="Proteomes" id="UP000515154"/>
    </source>
</evidence>
<dbReference type="PANTHER" id="PTHR46664:SF1">
    <property type="entry name" value="ATM INTERACTOR"/>
    <property type="match status" value="1"/>
</dbReference>
<gene>
    <name evidence="4 5 6" type="primary">LOC115213420</name>
</gene>
<keyword evidence="3" id="KW-1185">Reference proteome</keyword>
<name>A0A6P7SK00_9MOLL</name>
<dbReference type="GO" id="GO:0000976">
    <property type="term" value="F:transcription cis-regulatory region binding"/>
    <property type="evidence" value="ECO:0007669"/>
    <property type="project" value="InterPro"/>
</dbReference>
<dbReference type="AlphaFoldDB" id="A0A6P7SK00"/>